<sequence length="45" mass="4799">MNLGARREQIIGAILQRLFHAGGGTECNALVHARDIPGVNNTADK</sequence>
<gene>
    <name evidence="1" type="ORF">ITX54_00390</name>
</gene>
<accession>A0AA41BUU7</accession>
<organism evidence="1 2">
    <name type="scientific">Rouxiella silvae</name>
    <dbReference type="NCBI Taxonomy" id="1646373"/>
    <lineage>
        <taxon>Bacteria</taxon>
        <taxon>Pseudomonadati</taxon>
        <taxon>Pseudomonadota</taxon>
        <taxon>Gammaproteobacteria</taxon>
        <taxon>Enterobacterales</taxon>
        <taxon>Yersiniaceae</taxon>
        <taxon>Rouxiella</taxon>
    </lineage>
</organism>
<reference evidence="1" key="1">
    <citation type="submission" date="2020-11" db="EMBL/GenBank/DDBJ databases">
        <authorList>
            <person name="Lee S.D."/>
        </authorList>
    </citation>
    <scope>NUCLEOTIDE SEQUENCE</scope>
    <source>
        <strain evidence="1">SAP-2</strain>
    </source>
</reference>
<evidence type="ECO:0000313" key="1">
    <source>
        <dbReference type="EMBL" id="MBF6635127.1"/>
    </source>
</evidence>
<dbReference type="Proteomes" id="UP000705283">
    <property type="component" value="Unassembled WGS sequence"/>
</dbReference>
<protein>
    <submittedName>
        <fullName evidence="1">Uncharacterized protein</fullName>
    </submittedName>
</protein>
<dbReference type="RefSeq" id="WP_194977336.1">
    <property type="nucleotide sequence ID" value="NZ_JADMKS010000001.1"/>
</dbReference>
<comment type="caution">
    <text evidence="1">The sequence shown here is derived from an EMBL/GenBank/DDBJ whole genome shotgun (WGS) entry which is preliminary data.</text>
</comment>
<reference evidence="1" key="2">
    <citation type="submission" date="2022-09" db="EMBL/GenBank/DDBJ databases">
        <title>Rouxiella aceris sp. nov., isolated from tree sap and emended description of the genus Rhouxiella.</title>
        <authorList>
            <person name="Kim I.S."/>
        </authorList>
    </citation>
    <scope>NUCLEOTIDE SEQUENCE</scope>
    <source>
        <strain evidence="1">SAP-2</strain>
    </source>
</reference>
<dbReference type="EMBL" id="JADMKS010000001">
    <property type="protein sequence ID" value="MBF6635127.1"/>
    <property type="molecule type" value="Genomic_DNA"/>
</dbReference>
<dbReference type="AlphaFoldDB" id="A0AA41BUU7"/>
<evidence type="ECO:0000313" key="2">
    <source>
        <dbReference type="Proteomes" id="UP000705283"/>
    </source>
</evidence>
<name>A0AA41BUU7_9GAMM</name>
<proteinExistence type="predicted"/>